<accession>A0AAV7ZTG8</accession>
<dbReference type="EMBL" id="JANTQA010000023">
    <property type="protein sequence ID" value="KAJ3443154.1"/>
    <property type="molecule type" value="Genomic_DNA"/>
</dbReference>
<dbReference type="AlphaFoldDB" id="A0AAV7ZTG8"/>
<comment type="caution">
    <text evidence="2">The sequence shown here is derived from an EMBL/GenBank/DDBJ whole genome shotgun (WGS) entry which is preliminary data.</text>
</comment>
<dbReference type="Proteomes" id="UP001146793">
    <property type="component" value="Unassembled WGS sequence"/>
</dbReference>
<keyword evidence="1" id="KW-0732">Signal</keyword>
<feature type="signal peptide" evidence="1">
    <location>
        <begin position="1"/>
        <end position="20"/>
    </location>
</feature>
<proteinExistence type="predicted"/>
<name>A0AAV7ZTG8_9EUKA</name>
<organism evidence="2 3">
    <name type="scientific">Anaeramoeba flamelloides</name>
    <dbReference type="NCBI Taxonomy" id="1746091"/>
    <lineage>
        <taxon>Eukaryota</taxon>
        <taxon>Metamonada</taxon>
        <taxon>Anaeramoebidae</taxon>
        <taxon>Anaeramoeba</taxon>
    </lineage>
</organism>
<evidence type="ECO:0000313" key="3">
    <source>
        <dbReference type="Proteomes" id="UP001146793"/>
    </source>
</evidence>
<reference evidence="2" key="1">
    <citation type="submission" date="2022-08" db="EMBL/GenBank/DDBJ databases">
        <title>Novel sulphate-reducing endosymbionts in the free-living metamonad Anaeramoeba.</title>
        <authorList>
            <person name="Jerlstrom-Hultqvist J."/>
            <person name="Cepicka I."/>
            <person name="Gallot-Lavallee L."/>
            <person name="Salas-Leiva D."/>
            <person name="Curtis B.A."/>
            <person name="Zahonova K."/>
            <person name="Pipaliya S."/>
            <person name="Dacks J."/>
            <person name="Roger A.J."/>
        </authorList>
    </citation>
    <scope>NUCLEOTIDE SEQUENCE</scope>
    <source>
        <strain evidence="2">Busselton2</strain>
    </source>
</reference>
<protein>
    <submittedName>
        <fullName evidence="2">Uncharacterized protein</fullName>
    </submittedName>
</protein>
<sequence>MMKKLILLIFICSIFSLVTSTEPKETQVLKQTLYENKGCSTSDLEQDQHIVPEVCYQWDTRSKMYHLDPDSDYAFVILEIFDDKECKTLSNDKTSFGTGCNDYGSDESLKFVLETSTVDIIGFGTNSKDN</sequence>
<feature type="chain" id="PRO_5043911112" evidence="1">
    <location>
        <begin position="21"/>
        <end position="130"/>
    </location>
</feature>
<gene>
    <name evidence="2" type="ORF">M0812_08986</name>
</gene>
<evidence type="ECO:0000313" key="2">
    <source>
        <dbReference type="EMBL" id="KAJ3443154.1"/>
    </source>
</evidence>
<evidence type="ECO:0000256" key="1">
    <source>
        <dbReference type="SAM" id="SignalP"/>
    </source>
</evidence>